<protein>
    <recommendedName>
        <fullName evidence="4">Amidase domain-containing protein</fullName>
    </recommendedName>
</protein>
<dbReference type="EMBL" id="JAIFRP010000011">
    <property type="protein sequence ID" value="KAK2586697.1"/>
    <property type="molecule type" value="Genomic_DNA"/>
</dbReference>
<dbReference type="InterPro" id="IPR020556">
    <property type="entry name" value="Amidase_CS"/>
</dbReference>
<keyword evidence="3" id="KW-1133">Transmembrane helix</keyword>
<dbReference type="GO" id="GO:0012505">
    <property type="term" value="C:endomembrane system"/>
    <property type="evidence" value="ECO:0007669"/>
    <property type="project" value="TreeGrafter"/>
</dbReference>
<feature type="transmembrane region" description="Helical" evidence="3">
    <location>
        <begin position="47"/>
        <end position="69"/>
    </location>
</feature>
<comment type="similarity">
    <text evidence="1">Belongs to the amidase family.</text>
</comment>
<dbReference type="Gene3D" id="3.90.1300.10">
    <property type="entry name" value="Amidase signature (AS) domain"/>
    <property type="match status" value="1"/>
</dbReference>
<reference evidence="5" key="2">
    <citation type="journal article" date="2023" name="Commun. Biol.">
        <title>Intrasexual cuticular hydrocarbon dimorphism in a wasp sheds light on hydrocarbon biosynthesis genes in Hymenoptera.</title>
        <authorList>
            <person name="Moris V.C."/>
            <person name="Podsiadlowski L."/>
            <person name="Martin S."/>
            <person name="Oeyen J.P."/>
            <person name="Donath A."/>
            <person name="Petersen M."/>
            <person name="Wilbrandt J."/>
            <person name="Misof B."/>
            <person name="Liedtke D."/>
            <person name="Thamm M."/>
            <person name="Scheiner R."/>
            <person name="Schmitt T."/>
            <person name="Niehuis O."/>
        </authorList>
    </citation>
    <scope>NUCLEOTIDE SEQUENCE</scope>
    <source>
        <strain evidence="5">GBR_01_08_01A</strain>
    </source>
</reference>
<dbReference type="PIRSF" id="PIRSF001221">
    <property type="entry name" value="Amidase_fungi"/>
    <property type="match status" value="1"/>
</dbReference>
<dbReference type="PANTHER" id="PTHR43372:SF3">
    <property type="entry name" value="AT07710P-RELATED"/>
    <property type="match status" value="1"/>
</dbReference>
<name>A0AAD9VUL3_9HYME</name>
<evidence type="ECO:0000256" key="3">
    <source>
        <dbReference type="SAM" id="Phobius"/>
    </source>
</evidence>
<dbReference type="SUPFAM" id="SSF75304">
    <property type="entry name" value="Amidase signature (AS) enzymes"/>
    <property type="match status" value="1"/>
</dbReference>
<organism evidence="5 6">
    <name type="scientific">Odynerus spinipes</name>
    <dbReference type="NCBI Taxonomy" id="1348599"/>
    <lineage>
        <taxon>Eukaryota</taxon>
        <taxon>Metazoa</taxon>
        <taxon>Ecdysozoa</taxon>
        <taxon>Arthropoda</taxon>
        <taxon>Hexapoda</taxon>
        <taxon>Insecta</taxon>
        <taxon>Pterygota</taxon>
        <taxon>Neoptera</taxon>
        <taxon>Endopterygota</taxon>
        <taxon>Hymenoptera</taxon>
        <taxon>Apocrita</taxon>
        <taxon>Aculeata</taxon>
        <taxon>Vespoidea</taxon>
        <taxon>Vespidae</taxon>
        <taxon>Eumeninae</taxon>
        <taxon>Odynerus</taxon>
    </lineage>
</organism>
<keyword evidence="3" id="KW-0812">Transmembrane</keyword>
<dbReference type="PROSITE" id="PS00571">
    <property type="entry name" value="AMIDASES"/>
    <property type="match status" value="1"/>
</dbReference>
<proteinExistence type="inferred from homology"/>
<dbReference type="Proteomes" id="UP001258017">
    <property type="component" value="Unassembled WGS sequence"/>
</dbReference>
<evidence type="ECO:0000313" key="5">
    <source>
        <dbReference type="EMBL" id="KAK2586697.1"/>
    </source>
</evidence>
<sequence>MNDPIGNDVGREILSFADIIPTGIKIILVLSSWVLTKLTSPNMHWVITIIGVFMRLLVNIVTPIVNYIYGERPRCVPSIKNPLLKLSAATLAKKIRLREISSREVVQAYIERIEEVNPIINAVVEERFEAALKEATICDQNIKDEKVTVHELEKTKPLYGVPFTVKESCALKGLSHTGATLIRQGVKATSDGEAVELMREAGGIPLCVTNTPELCTSFDSCNYLFGRTCNAYDSRYTAGGSSGGEGAIIGTGSSLIGIGSDIGGSIRLPAHFNGIFGHKPTAGVVPLKGHYPYSDDVNFKQVLVIGPLARYAEDLHLAMKVLAVKCNRDLHLDKPVDLKKLNIFYLEDTGHSIGVIPTKPEIRACLKQAVMYLEDCGCTVKEYPRGSLLYTRVPALFSFFSIKEMPQLLSDPNDPKHEKQLIYELPKALFGLSQYTKSMIFMKLLINIKYLLGSSKQLEIEAKSKQISKHFLELLGENGVFIYPTFPTAAPIGKTIALYMINATYCSIWNILGFPSTHVPMGLNKDGLPIGFQVVAAPYQDRLCLAVARELEKHFGGWIPPYSS</sequence>
<dbReference type="InterPro" id="IPR052739">
    <property type="entry name" value="FAAH2"/>
</dbReference>
<accession>A0AAD9VUL3</accession>
<gene>
    <name evidence="5" type="ORF">KPH14_011737</name>
</gene>
<dbReference type="AlphaFoldDB" id="A0AAD9VUL3"/>
<evidence type="ECO:0000256" key="1">
    <source>
        <dbReference type="ARBA" id="ARBA00009199"/>
    </source>
</evidence>
<evidence type="ECO:0000313" key="6">
    <source>
        <dbReference type="Proteomes" id="UP001258017"/>
    </source>
</evidence>
<feature type="active site" description="Acyl-ester intermediate" evidence="2">
    <location>
        <position position="241"/>
    </location>
</feature>
<evidence type="ECO:0000256" key="2">
    <source>
        <dbReference type="PIRSR" id="PIRSR001221-1"/>
    </source>
</evidence>
<keyword evidence="3" id="KW-0472">Membrane</keyword>
<feature type="active site" description="Charge relay system" evidence="2">
    <location>
        <position position="166"/>
    </location>
</feature>
<dbReference type="Pfam" id="PF01425">
    <property type="entry name" value="Amidase"/>
    <property type="match status" value="1"/>
</dbReference>
<keyword evidence="6" id="KW-1185">Reference proteome</keyword>
<feature type="domain" description="Amidase" evidence="4">
    <location>
        <begin position="104"/>
        <end position="545"/>
    </location>
</feature>
<dbReference type="InterPro" id="IPR023631">
    <property type="entry name" value="Amidase_dom"/>
</dbReference>
<evidence type="ECO:0000259" key="4">
    <source>
        <dbReference type="Pfam" id="PF01425"/>
    </source>
</evidence>
<reference evidence="5" key="1">
    <citation type="submission" date="2021-08" db="EMBL/GenBank/DDBJ databases">
        <authorList>
            <person name="Misof B."/>
            <person name="Oliver O."/>
            <person name="Podsiadlowski L."/>
            <person name="Donath A."/>
            <person name="Peters R."/>
            <person name="Mayer C."/>
            <person name="Rust J."/>
            <person name="Gunkel S."/>
            <person name="Lesny P."/>
            <person name="Martin S."/>
            <person name="Oeyen J.P."/>
            <person name="Petersen M."/>
            <person name="Panagiotis P."/>
            <person name="Wilbrandt J."/>
            <person name="Tanja T."/>
        </authorList>
    </citation>
    <scope>NUCLEOTIDE SEQUENCE</scope>
    <source>
        <strain evidence="5">GBR_01_08_01A</strain>
        <tissue evidence="5">Thorax + abdomen</tissue>
    </source>
</reference>
<feature type="transmembrane region" description="Helical" evidence="3">
    <location>
        <begin position="13"/>
        <end position="35"/>
    </location>
</feature>
<dbReference type="InterPro" id="IPR036928">
    <property type="entry name" value="AS_sf"/>
</dbReference>
<comment type="caution">
    <text evidence="5">The sequence shown here is derived from an EMBL/GenBank/DDBJ whole genome shotgun (WGS) entry which is preliminary data.</text>
</comment>
<feature type="active site" description="Acyl-ester intermediate" evidence="2">
    <location>
        <position position="265"/>
    </location>
</feature>
<dbReference type="PANTHER" id="PTHR43372">
    <property type="entry name" value="FATTY-ACID AMIDE HYDROLASE"/>
    <property type="match status" value="1"/>
</dbReference>